<accession>A0A095UC73</accession>
<evidence type="ECO:0000259" key="4">
    <source>
        <dbReference type="PROSITE" id="PS01124"/>
    </source>
</evidence>
<evidence type="ECO:0000313" key="6">
    <source>
        <dbReference type="Proteomes" id="UP000029577"/>
    </source>
</evidence>
<evidence type="ECO:0000256" key="3">
    <source>
        <dbReference type="ARBA" id="ARBA00023163"/>
    </source>
</evidence>
<dbReference type="PROSITE" id="PS00041">
    <property type="entry name" value="HTH_ARAC_FAMILY_1"/>
    <property type="match status" value="1"/>
</dbReference>
<name>A0A095UC73_9GAMM</name>
<proteinExistence type="predicted"/>
<organism evidence="5 6">
    <name type="scientific">Tatumella morbirosei</name>
    <dbReference type="NCBI Taxonomy" id="642227"/>
    <lineage>
        <taxon>Bacteria</taxon>
        <taxon>Pseudomonadati</taxon>
        <taxon>Pseudomonadota</taxon>
        <taxon>Gammaproteobacteria</taxon>
        <taxon>Enterobacterales</taxon>
        <taxon>Erwiniaceae</taxon>
        <taxon>Tatumella</taxon>
    </lineage>
</organism>
<gene>
    <name evidence="5" type="ORF">HA49_14635</name>
</gene>
<evidence type="ECO:0000313" key="5">
    <source>
        <dbReference type="EMBL" id="KGD72028.1"/>
    </source>
</evidence>
<dbReference type="AlphaFoldDB" id="A0A095UC73"/>
<dbReference type="SUPFAM" id="SSF46689">
    <property type="entry name" value="Homeodomain-like"/>
    <property type="match status" value="1"/>
</dbReference>
<dbReference type="eggNOG" id="COG2207">
    <property type="taxonomic scope" value="Bacteria"/>
</dbReference>
<protein>
    <submittedName>
        <fullName evidence="5">AraC family transcriptional regulator</fullName>
    </submittedName>
</protein>
<dbReference type="RefSeq" id="WP_038021220.1">
    <property type="nucleotide sequence ID" value="NZ_JPKR02000003.1"/>
</dbReference>
<dbReference type="InterPro" id="IPR018062">
    <property type="entry name" value="HTH_AraC-typ_CS"/>
</dbReference>
<dbReference type="InterPro" id="IPR020449">
    <property type="entry name" value="Tscrpt_reg_AraC-type_HTH"/>
</dbReference>
<dbReference type="GO" id="GO:0003700">
    <property type="term" value="F:DNA-binding transcription factor activity"/>
    <property type="evidence" value="ECO:0007669"/>
    <property type="project" value="InterPro"/>
</dbReference>
<keyword evidence="2" id="KW-0238">DNA-binding</keyword>
<dbReference type="Proteomes" id="UP000029577">
    <property type="component" value="Unassembled WGS sequence"/>
</dbReference>
<dbReference type="PROSITE" id="PS01124">
    <property type="entry name" value="HTH_ARAC_FAMILY_2"/>
    <property type="match status" value="1"/>
</dbReference>
<dbReference type="STRING" id="642227.HA49_14635"/>
<evidence type="ECO:0000256" key="1">
    <source>
        <dbReference type="ARBA" id="ARBA00023015"/>
    </source>
</evidence>
<dbReference type="Pfam" id="PF12833">
    <property type="entry name" value="HTH_18"/>
    <property type="match status" value="1"/>
</dbReference>
<dbReference type="SMART" id="SM00342">
    <property type="entry name" value="HTH_ARAC"/>
    <property type="match status" value="1"/>
</dbReference>
<dbReference type="PANTHER" id="PTHR43280">
    <property type="entry name" value="ARAC-FAMILY TRANSCRIPTIONAL REGULATOR"/>
    <property type="match status" value="1"/>
</dbReference>
<feature type="domain" description="HTH araC/xylS-type" evidence="4">
    <location>
        <begin position="174"/>
        <end position="272"/>
    </location>
</feature>
<sequence>MSDINLVALLEQLISRQSEISVHFPATQLPAPRLALTVPFPRLELIITGEVSDQCLPLHSPPLTAPAALYIPAGKWNLPQWQTPATTLSILFGKQKLGFSLQQWDGKSLVSLRKQHVARLGPRVGSYLLMAMNELALAPAMPTAQITLTGLLSHSIDQMTHLADTLSKSKELLLAIQEYIDEHAFQPLNRDNVAGKFHITPNYLSHLFQKAGTIGFNEYLTAVRLELAKKMLRGYELKIKEIAHQCGFEDSNYFCRIFRKHTDRSPSEYRRHCRTL</sequence>
<dbReference type="EMBL" id="JPKR02000003">
    <property type="protein sequence ID" value="KGD72028.1"/>
    <property type="molecule type" value="Genomic_DNA"/>
</dbReference>
<dbReference type="InterPro" id="IPR018060">
    <property type="entry name" value="HTH_AraC"/>
</dbReference>
<evidence type="ECO:0000256" key="2">
    <source>
        <dbReference type="ARBA" id="ARBA00023125"/>
    </source>
</evidence>
<reference evidence="5" key="1">
    <citation type="submission" date="2014-12" db="EMBL/GenBank/DDBJ databases">
        <title>The draft genome of the Tatumella morbirosei type strain, LMG23360T isolated from pineapple rot.</title>
        <authorList>
            <person name="Smits T.H."/>
            <person name="Palmer M."/>
            <person name="Venter S.N."/>
            <person name="Duffy B."/>
            <person name="Steenkamp E.T."/>
            <person name="Chan W.Y."/>
            <person name="Coutinho T.A."/>
            <person name="Coetzee M.P."/>
            <person name="De Maayer P."/>
        </authorList>
    </citation>
    <scope>NUCLEOTIDE SEQUENCE [LARGE SCALE GENOMIC DNA]</scope>
    <source>
        <strain evidence="5">LMG 23360</strain>
    </source>
</reference>
<dbReference type="PANTHER" id="PTHR43280:SF10">
    <property type="entry name" value="REGULATORY PROTEIN POCR"/>
    <property type="match status" value="1"/>
</dbReference>
<dbReference type="GO" id="GO:0043565">
    <property type="term" value="F:sequence-specific DNA binding"/>
    <property type="evidence" value="ECO:0007669"/>
    <property type="project" value="InterPro"/>
</dbReference>
<comment type="caution">
    <text evidence="5">The sequence shown here is derived from an EMBL/GenBank/DDBJ whole genome shotgun (WGS) entry which is preliminary data.</text>
</comment>
<keyword evidence="6" id="KW-1185">Reference proteome</keyword>
<dbReference type="Gene3D" id="1.10.10.60">
    <property type="entry name" value="Homeodomain-like"/>
    <property type="match status" value="2"/>
</dbReference>
<keyword evidence="3" id="KW-0804">Transcription</keyword>
<keyword evidence="1" id="KW-0805">Transcription regulation</keyword>
<dbReference type="OrthoDB" id="9803764at2"/>
<dbReference type="PRINTS" id="PR00032">
    <property type="entry name" value="HTHARAC"/>
</dbReference>
<dbReference type="InterPro" id="IPR009057">
    <property type="entry name" value="Homeodomain-like_sf"/>
</dbReference>